<dbReference type="NCBIfam" id="TIGR03026">
    <property type="entry name" value="NDP-sugDHase"/>
    <property type="match status" value="1"/>
</dbReference>
<dbReference type="InterPro" id="IPR014027">
    <property type="entry name" value="UDP-Glc/GDP-Man_DH_C"/>
</dbReference>
<dbReference type="Pfam" id="PF03721">
    <property type="entry name" value="UDPG_MGDP_dh_N"/>
    <property type="match status" value="1"/>
</dbReference>
<sequence length="399" mass="42490">MKVGIIGQGYVGLTIAASAARVGHNVVGLEINHEIAKRLALGESHIEGIKSEDLKEFISAGNYLCVENPGELATAEIVIIAVPTPLDGDRKPDLSAIYSACDIIATNFAAPVLVINESTSFPGTLRQEIAGRIFKTSGVNHLYAVSPERVDPGNQTWNTKNTPRLVSGLDDEATTKAIDFYSSFCDEVIKVSSPEVAEAAKLFENSFRQINIALVNEFAQISHTLGFSAREVIAAAATKPYGFMPFSPGAGVGGHCIPLDPSYLAFVAERAGVPATFIKRANEVNLAMPSFVAQRVVEGSGGNIKGKKVVIIGLAYKANIADTRESPAEAIIEILRNQEAIVTWHDPLVSSWRGESSDEISGADIAVVVTLHDVISVDEIVKTAYVFDCTGKIPGVEGI</sequence>
<dbReference type="SUPFAM" id="SSF52413">
    <property type="entry name" value="UDP-glucose/GDP-mannose dehydrogenase C-terminal domain"/>
    <property type="match status" value="1"/>
</dbReference>
<accession>A0A6J7DJB3</accession>
<dbReference type="GO" id="GO:0016628">
    <property type="term" value="F:oxidoreductase activity, acting on the CH-CH group of donors, NAD or NADP as acceptor"/>
    <property type="evidence" value="ECO:0007669"/>
    <property type="project" value="InterPro"/>
</dbReference>
<dbReference type="AlphaFoldDB" id="A0A6J7DJB3"/>
<evidence type="ECO:0000256" key="2">
    <source>
        <dbReference type="ARBA" id="ARBA00023027"/>
    </source>
</evidence>
<feature type="domain" description="UDP-glucose/GDP-mannose dehydrogenase C-terminal" evidence="3">
    <location>
        <begin position="310"/>
        <end position="395"/>
    </location>
</feature>
<gene>
    <name evidence="4" type="ORF">UFOPK3342_00976</name>
</gene>
<dbReference type="InterPro" id="IPR014026">
    <property type="entry name" value="UDP-Glc/GDP-Man_DH_dimer"/>
</dbReference>
<dbReference type="GO" id="GO:0000271">
    <property type="term" value="P:polysaccharide biosynthetic process"/>
    <property type="evidence" value="ECO:0007669"/>
    <property type="project" value="InterPro"/>
</dbReference>
<evidence type="ECO:0000259" key="3">
    <source>
        <dbReference type="SMART" id="SM00984"/>
    </source>
</evidence>
<dbReference type="Gene3D" id="3.40.50.720">
    <property type="entry name" value="NAD(P)-binding Rossmann-like Domain"/>
    <property type="match status" value="2"/>
</dbReference>
<dbReference type="InterPro" id="IPR036291">
    <property type="entry name" value="NAD(P)-bd_dom_sf"/>
</dbReference>
<dbReference type="PANTHER" id="PTHR43491:SF1">
    <property type="entry name" value="UDP-N-ACETYL-D-MANNOSAMINE DEHYDROGENASE"/>
    <property type="match status" value="1"/>
</dbReference>
<evidence type="ECO:0000256" key="1">
    <source>
        <dbReference type="ARBA" id="ARBA00023002"/>
    </source>
</evidence>
<dbReference type="InterPro" id="IPR036220">
    <property type="entry name" value="UDP-Glc/GDP-Man_DH_C_sf"/>
</dbReference>
<dbReference type="Pfam" id="PF03720">
    <property type="entry name" value="UDPG_MGDP_dh_C"/>
    <property type="match status" value="1"/>
</dbReference>
<dbReference type="SUPFAM" id="SSF51735">
    <property type="entry name" value="NAD(P)-binding Rossmann-fold domains"/>
    <property type="match status" value="1"/>
</dbReference>
<reference evidence="4" key="1">
    <citation type="submission" date="2020-05" db="EMBL/GenBank/DDBJ databases">
        <authorList>
            <person name="Chiriac C."/>
            <person name="Salcher M."/>
            <person name="Ghai R."/>
            <person name="Kavagutti S V."/>
        </authorList>
    </citation>
    <scope>NUCLEOTIDE SEQUENCE</scope>
</reference>
<protein>
    <submittedName>
        <fullName evidence="4">Unannotated protein</fullName>
    </submittedName>
</protein>
<dbReference type="Pfam" id="PF00984">
    <property type="entry name" value="UDPG_MGDP_dh"/>
    <property type="match status" value="1"/>
</dbReference>
<name>A0A6J7DJB3_9ZZZZ</name>
<dbReference type="GO" id="GO:0051287">
    <property type="term" value="F:NAD binding"/>
    <property type="evidence" value="ECO:0007669"/>
    <property type="project" value="InterPro"/>
</dbReference>
<dbReference type="PIRSF" id="PIRSF000124">
    <property type="entry name" value="UDPglc_GDPman_dh"/>
    <property type="match status" value="1"/>
</dbReference>
<proteinExistence type="predicted"/>
<dbReference type="InterPro" id="IPR028359">
    <property type="entry name" value="UDP_ManNAc/GlcNAc_DH"/>
</dbReference>
<dbReference type="SUPFAM" id="SSF48179">
    <property type="entry name" value="6-phosphogluconate dehydrogenase C-terminal domain-like"/>
    <property type="match status" value="1"/>
</dbReference>
<organism evidence="4">
    <name type="scientific">freshwater metagenome</name>
    <dbReference type="NCBI Taxonomy" id="449393"/>
    <lineage>
        <taxon>unclassified sequences</taxon>
        <taxon>metagenomes</taxon>
        <taxon>ecological metagenomes</taxon>
    </lineage>
</organism>
<keyword evidence="2" id="KW-0520">NAD</keyword>
<evidence type="ECO:0000313" key="4">
    <source>
        <dbReference type="EMBL" id="CAB4871052.1"/>
    </source>
</evidence>
<dbReference type="SMART" id="SM00984">
    <property type="entry name" value="UDPG_MGDP_dh_C"/>
    <property type="match status" value="1"/>
</dbReference>
<dbReference type="InterPro" id="IPR008927">
    <property type="entry name" value="6-PGluconate_DH-like_C_sf"/>
</dbReference>
<dbReference type="PIRSF" id="PIRSF500136">
    <property type="entry name" value="UDP_ManNAc_DH"/>
    <property type="match status" value="1"/>
</dbReference>
<dbReference type="InterPro" id="IPR001732">
    <property type="entry name" value="UDP-Glc/GDP-Man_DH_N"/>
</dbReference>
<dbReference type="PANTHER" id="PTHR43491">
    <property type="entry name" value="UDP-N-ACETYL-D-MANNOSAMINE DEHYDROGENASE"/>
    <property type="match status" value="1"/>
</dbReference>
<keyword evidence="1" id="KW-0560">Oxidoreductase</keyword>
<dbReference type="EMBL" id="CAFBLH010000030">
    <property type="protein sequence ID" value="CAB4871052.1"/>
    <property type="molecule type" value="Genomic_DNA"/>
</dbReference>
<dbReference type="GO" id="GO:0016616">
    <property type="term" value="F:oxidoreductase activity, acting on the CH-OH group of donors, NAD or NADP as acceptor"/>
    <property type="evidence" value="ECO:0007669"/>
    <property type="project" value="InterPro"/>
</dbReference>
<dbReference type="InterPro" id="IPR017476">
    <property type="entry name" value="UDP-Glc/GDP-Man"/>
</dbReference>